<name>A0AAE0YMR4_9GAST</name>
<gene>
    <name evidence="2" type="ORF">RRG08_065614</name>
</gene>
<feature type="compositionally biased region" description="Low complexity" evidence="1">
    <location>
        <begin position="51"/>
        <end position="67"/>
    </location>
</feature>
<feature type="region of interest" description="Disordered" evidence="1">
    <location>
        <begin position="36"/>
        <end position="79"/>
    </location>
</feature>
<protein>
    <recommendedName>
        <fullName evidence="4">PET domain-containing protein</fullName>
    </recommendedName>
</protein>
<dbReference type="EMBL" id="JAWDGP010005809">
    <property type="protein sequence ID" value="KAK3751708.1"/>
    <property type="molecule type" value="Genomic_DNA"/>
</dbReference>
<evidence type="ECO:0000313" key="3">
    <source>
        <dbReference type="Proteomes" id="UP001283361"/>
    </source>
</evidence>
<reference evidence="2" key="1">
    <citation type="journal article" date="2023" name="G3 (Bethesda)">
        <title>A reference genome for the long-term kleptoplast-retaining sea slug Elysia crispata morphotype clarki.</title>
        <authorList>
            <person name="Eastman K.E."/>
            <person name="Pendleton A.L."/>
            <person name="Shaikh M.A."/>
            <person name="Suttiyut T."/>
            <person name="Ogas R."/>
            <person name="Tomko P."/>
            <person name="Gavelis G."/>
            <person name="Widhalm J.R."/>
            <person name="Wisecaver J.H."/>
        </authorList>
    </citation>
    <scope>NUCLEOTIDE SEQUENCE</scope>
    <source>
        <strain evidence="2">ECLA1</strain>
    </source>
</reference>
<keyword evidence="3" id="KW-1185">Reference proteome</keyword>
<proteinExistence type="predicted"/>
<evidence type="ECO:0000313" key="2">
    <source>
        <dbReference type="EMBL" id="KAK3751708.1"/>
    </source>
</evidence>
<accession>A0AAE0YMR4</accession>
<dbReference type="Proteomes" id="UP001283361">
    <property type="component" value="Unassembled WGS sequence"/>
</dbReference>
<feature type="compositionally biased region" description="Gly residues" evidence="1">
    <location>
        <begin position="37"/>
        <end position="50"/>
    </location>
</feature>
<organism evidence="2 3">
    <name type="scientific">Elysia crispata</name>
    <name type="common">lettuce slug</name>
    <dbReference type="NCBI Taxonomy" id="231223"/>
    <lineage>
        <taxon>Eukaryota</taxon>
        <taxon>Metazoa</taxon>
        <taxon>Spiralia</taxon>
        <taxon>Lophotrochozoa</taxon>
        <taxon>Mollusca</taxon>
        <taxon>Gastropoda</taxon>
        <taxon>Heterobranchia</taxon>
        <taxon>Euthyneura</taxon>
        <taxon>Panpulmonata</taxon>
        <taxon>Sacoglossa</taxon>
        <taxon>Placobranchoidea</taxon>
        <taxon>Plakobranchidae</taxon>
        <taxon>Elysia</taxon>
    </lineage>
</organism>
<sequence>MYYCDYLEIALPLGLWRKICRHCKCPPEVHDMNLGGPDTGGLGASRGGGASSSSTAQNNNNNNNNISTKRRNSTSDDDSGCPLEEFAWVPPGLPPEQVCPSVGQSVSCMSQCVLVDYRLNSWSVFVLYVPVCVSGLPPEQICPSVGQSVSGMSHCVLLDYRLNRYAHQLVSLYLVYLSGDYRLNRHVHQLGMRTAHRHTFSVRYTPQIANSRLGVQD</sequence>
<evidence type="ECO:0008006" key="4">
    <source>
        <dbReference type="Google" id="ProtNLM"/>
    </source>
</evidence>
<dbReference type="AlphaFoldDB" id="A0AAE0YMR4"/>
<evidence type="ECO:0000256" key="1">
    <source>
        <dbReference type="SAM" id="MobiDB-lite"/>
    </source>
</evidence>
<comment type="caution">
    <text evidence="2">The sequence shown here is derived from an EMBL/GenBank/DDBJ whole genome shotgun (WGS) entry which is preliminary data.</text>
</comment>